<organism evidence="2 3">
    <name type="scientific">Cylindrodendrum hubeiense</name>
    <dbReference type="NCBI Taxonomy" id="595255"/>
    <lineage>
        <taxon>Eukaryota</taxon>
        <taxon>Fungi</taxon>
        <taxon>Dikarya</taxon>
        <taxon>Ascomycota</taxon>
        <taxon>Pezizomycotina</taxon>
        <taxon>Sordariomycetes</taxon>
        <taxon>Hypocreomycetidae</taxon>
        <taxon>Hypocreales</taxon>
        <taxon>Nectriaceae</taxon>
        <taxon>Cylindrodendrum</taxon>
    </lineage>
</organism>
<dbReference type="AlphaFoldDB" id="A0A9P5LEN1"/>
<protein>
    <submittedName>
        <fullName evidence="2">Uncharacterized protein</fullName>
    </submittedName>
</protein>
<proteinExistence type="predicted"/>
<name>A0A9P5LEN1_9HYPO</name>
<accession>A0A9P5LEN1</accession>
<keyword evidence="3" id="KW-1185">Reference proteome</keyword>
<dbReference type="Proteomes" id="UP000722485">
    <property type="component" value="Unassembled WGS sequence"/>
</dbReference>
<evidence type="ECO:0000256" key="1">
    <source>
        <dbReference type="SAM" id="MobiDB-lite"/>
    </source>
</evidence>
<reference evidence="2" key="1">
    <citation type="submission" date="2020-03" db="EMBL/GenBank/DDBJ databases">
        <title>Draft Genome Sequence of Cylindrodendrum hubeiense.</title>
        <authorList>
            <person name="Buettner E."/>
            <person name="Kellner H."/>
        </authorList>
    </citation>
    <scope>NUCLEOTIDE SEQUENCE</scope>
    <source>
        <strain evidence="2">IHI 201604</strain>
    </source>
</reference>
<feature type="compositionally biased region" description="Basic and acidic residues" evidence="1">
    <location>
        <begin position="1"/>
        <end position="13"/>
    </location>
</feature>
<comment type="caution">
    <text evidence="2">The sequence shown here is derived from an EMBL/GenBank/DDBJ whole genome shotgun (WGS) entry which is preliminary data.</text>
</comment>
<feature type="compositionally biased region" description="Polar residues" evidence="1">
    <location>
        <begin position="80"/>
        <end position="90"/>
    </location>
</feature>
<feature type="region of interest" description="Disordered" evidence="1">
    <location>
        <begin position="1"/>
        <end position="93"/>
    </location>
</feature>
<evidence type="ECO:0000313" key="3">
    <source>
        <dbReference type="Proteomes" id="UP000722485"/>
    </source>
</evidence>
<gene>
    <name evidence="2" type="ORF">G7Z17_g8103</name>
</gene>
<sequence>MRRRLPWDSRAPDHIGASPTTQRPITIFPSPSPIARRRRPSSPPPPSPLSAQPTQAETGQEIPGPGGLVVSRTSLPAHDSSINGNAQPHPSHSVPRAVRALLARRVGYLGSGLRALDSAFCVVLRSGPGHSRRWSPLVAAVVVSPPRSLAARGPWGKVLLASEVMHMHLPTSFSLSTAHARASADNLTLVCRASFPSRQFLFALLCSALRCSALRGSAPAALASLTIPPTPYIISVRSVAVISSPVISPASSTWSPPSRAGGANLESPLLCAKHCFAFDASIAFDYYYLLAPAPP</sequence>
<evidence type="ECO:0000313" key="2">
    <source>
        <dbReference type="EMBL" id="KAF7546883.1"/>
    </source>
</evidence>
<dbReference type="EMBL" id="JAANBB010000195">
    <property type="protein sequence ID" value="KAF7546883.1"/>
    <property type="molecule type" value="Genomic_DNA"/>
</dbReference>